<dbReference type="AlphaFoldDB" id="A0A0A0BJH9"/>
<gene>
    <name evidence="15" type="ORF">LP43_0569</name>
</gene>
<dbReference type="GO" id="GO:0004792">
    <property type="term" value="F:thiosulfate-cyanide sulfurtransferase activity"/>
    <property type="evidence" value="ECO:0007669"/>
    <property type="project" value="TreeGrafter"/>
</dbReference>
<evidence type="ECO:0000256" key="9">
    <source>
        <dbReference type="ARBA" id="ARBA00066884"/>
    </source>
</evidence>
<dbReference type="STRING" id="392484.LP43_0569"/>
<dbReference type="PANTHER" id="PTHR10953:SF102">
    <property type="entry name" value="ADENYLYLTRANSFERASE AND SULFURTRANSFERASE MOCS3"/>
    <property type="match status" value="1"/>
</dbReference>
<dbReference type="Pfam" id="PF00899">
    <property type="entry name" value="ThiF"/>
    <property type="match status" value="1"/>
</dbReference>
<evidence type="ECO:0000256" key="3">
    <source>
        <dbReference type="ARBA" id="ARBA00022679"/>
    </source>
</evidence>
<keyword evidence="5" id="KW-0067">ATP-binding</keyword>
<evidence type="ECO:0000256" key="13">
    <source>
        <dbReference type="ARBA" id="ARBA00078531"/>
    </source>
</evidence>
<keyword evidence="15" id="KW-0548">Nucleotidyltransferase</keyword>
<dbReference type="GO" id="GO:0061605">
    <property type="term" value="F:molybdopterin-synthase adenylyltransferase activity"/>
    <property type="evidence" value="ECO:0007669"/>
    <property type="project" value="UniProtKB-EC"/>
</dbReference>
<evidence type="ECO:0000313" key="16">
    <source>
        <dbReference type="Proteomes" id="UP000029999"/>
    </source>
</evidence>
<dbReference type="InterPro" id="IPR000594">
    <property type="entry name" value="ThiF_NAD_FAD-bd"/>
</dbReference>
<evidence type="ECO:0000256" key="1">
    <source>
        <dbReference type="ARBA" id="ARBA00005046"/>
    </source>
</evidence>
<evidence type="ECO:0000256" key="8">
    <source>
        <dbReference type="ARBA" id="ARBA00063809"/>
    </source>
</evidence>
<evidence type="ECO:0000256" key="11">
    <source>
        <dbReference type="ARBA" id="ARBA00075110"/>
    </source>
</evidence>
<keyword evidence="3 15" id="KW-0808">Transferase</keyword>
<dbReference type="GO" id="GO:0008641">
    <property type="term" value="F:ubiquitin-like modifier activating enzyme activity"/>
    <property type="evidence" value="ECO:0007669"/>
    <property type="project" value="InterPro"/>
</dbReference>
<comment type="pathway">
    <text evidence="1">Cofactor biosynthesis; molybdopterin biosynthesis.</text>
</comment>
<dbReference type="InterPro" id="IPR045886">
    <property type="entry name" value="ThiF/MoeB/HesA"/>
</dbReference>
<dbReference type="EC" id="2.7.7.80" evidence="9"/>
<evidence type="ECO:0000259" key="14">
    <source>
        <dbReference type="Pfam" id="PF00899"/>
    </source>
</evidence>
<dbReference type="Gene3D" id="3.40.50.720">
    <property type="entry name" value="NAD(P)-binding Rossmann-like Domain"/>
    <property type="match status" value="1"/>
</dbReference>
<name>A0A0A0BJH9_9GAMM</name>
<comment type="similarity">
    <text evidence="2">Belongs to the HesA/MoeB/ThiF family.</text>
</comment>
<comment type="caution">
    <text evidence="15">The sequence shown here is derived from an EMBL/GenBank/DDBJ whole genome shotgun (WGS) entry which is preliminary data.</text>
</comment>
<proteinExistence type="inferred from homology"/>
<dbReference type="PANTHER" id="PTHR10953">
    <property type="entry name" value="UBIQUITIN-ACTIVATING ENZYME E1"/>
    <property type="match status" value="1"/>
</dbReference>
<dbReference type="InterPro" id="IPR035985">
    <property type="entry name" value="Ubiquitin-activating_enz"/>
</dbReference>
<evidence type="ECO:0000256" key="10">
    <source>
        <dbReference type="ARBA" id="ARBA00073635"/>
    </source>
</evidence>
<evidence type="ECO:0000256" key="12">
    <source>
        <dbReference type="ARBA" id="ARBA00075328"/>
    </source>
</evidence>
<dbReference type="GO" id="GO:0005524">
    <property type="term" value="F:ATP binding"/>
    <property type="evidence" value="ECO:0007669"/>
    <property type="project" value="UniProtKB-KW"/>
</dbReference>
<dbReference type="SUPFAM" id="SSF69572">
    <property type="entry name" value="Activating enzymes of the ubiquitin-like proteins"/>
    <property type="match status" value="1"/>
</dbReference>
<dbReference type="GO" id="GO:0008146">
    <property type="term" value="F:sulfotransferase activity"/>
    <property type="evidence" value="ECO:0007669"/>
    <property type="project" value="TreeGrafter"/>
</dbReference>
<sequence length="252" mass="27570">MNDDQLLRYSRHILLPQLDINGQQTLIDSHVMIIGLGGLGAPVSMYLAASGIGKLTLVDDDEVELSNLQRQIVHGQQDIGREKVASAADKLCELNPDVSLQLINQRLDKAGLMAATADVDVLVDCSDNFATRFLLNEVSREQNLPLVSGAAIRFEAQITVYDPRQAESPCYRCLYEDKGELEQSCSESGVLAPMLAMVGGTQAVETIKLLTGVGESLAGRLLLLDALSMQWREIKMKQDPDCPVCSQNQEQQ</sequence>
<dbReference type="GO" id="GO:0005829">
    <property type="term" value="C:cytosol"/>
    <property type="evidence" value="ECO:0007669"/>
    <property type="project" value="TreeGrafter"/>
</dbReference>
<dbReference type="EMBL" id="JRQD01000001">
    <property type="protein sequence ID" value="KGM08146.1"/>
    <property type="molecule type" value="Genomic_DNA"/>
</dbReference>
<comment type="catalytic activity">
    <reaction evidence="6">
        <text>[molybdopterin-synthase sulfur-carrier protein]-C-terminal Gly-Gly + ATP + H(+) = [molybdopterin-synthase sulfur-carrier protein]-C-terminal Gly-Gly-AMP + diphosphate</text>
        <dbReference type="Rhea" id="RHEA:43616"/>
        <dbReference type="Rhea" id="RHEA-COMP:12159"/>
        <dbReference type="Rhea" id="RHEA-COMP:12202"/>
        <dbReference type="ChEBI" id="CHEBI:15378"/>
        <dbReference type="ChEBI" id="CHEBI:30616"/>
        <dbReference type="ChEBI" id="CHEBI:33019"/>
        <dbReference type="ChEBI" id="CHEBI:90618"/>
        <dbReference type="ChEBI" id="CHEBI:90778"/>
        <dbReference type="EC" id="2.7.7.80"/>
    </reaction>
</comment>
<comment type="subunit">
    <text evidence="8">Homodimer. Forms a stable heterotetrameric complex of 2 MoeB and 2 MoaD during adenylation of MoaD.</text>
</comment>
<accession>A0A0A0BJH9</accession>
<comment type="function">
    <text evidence="7">Catalyzes the adenylation by ATP of the carboxyl group of the C-terminal glycine of sulfur carrier protein MoaD.</text>
</comment>
<protein>
    <recommendedName>
        <fullName evidence="10">Molybdopterin-synthase adenylyltransferase</fullName>
        <ecNumber evidence="9">2.7.7.80</ecNumber>
    </recommendedName>
    <alternativeName>
        <fullName evidence="13">MoaD protein adenylase</fullName>
    </alternativeName>
    <alternativeName>
        <fullName evidence="11">Molybdopterin-converting factor subunit 1 adenylase</fullName>
    </alternativeName>
    <alternativeName>
        <fullName evidence="12">Sulfur carrier protein MoaD adenylyltransferase</fullName>
    </alternativeName>
</protein>
<evidence type="ECO:0000313" key="15">
    <source>
        <dbReference type="EMBL" id="KGM08146.1"/>
    </source>
</evidence>
<keyword evidence="4" id="KW-0547">Nucleotide-binding</keyword>
<dbReference type="FunFam" id="3.40.50.720:FF:000033">
    <property type="entry name" value="Adenylyltransferase and sulfurtransferase MOCS3"/>
    <property type="match status" value="1"/>
</dbReference>
<evidence type="ECO:0000256" key="7">
    <source>
        <dbReference type="ARBA" id="ARBA00055169"/>
    </source>
</evidence>
<feature type="domain" description="THIF-type NAD/FAD binding fold" evidence="14">
    <location>
        <begin position="9"/>
        <end position="244"/>
    </location>
</feature>
<evidence type="ECO:0000256" key="2">
    <source>
        <dbReference type="ARBA" id="ARBA00009919"/>
    </source>
</evidence>
<dbReference type="RefSeq" id="WP_036311727.1">
    <property type="nucleotide sequence ID" value="NZ_JRQD01000001.1"/>
</dbReference>
<reference evidence="15 16" key="1">
    <citation type="submission" date="2014-09" db="EMBL/GenBank/DDBJ databases">
        <authorList>
            <person name="Grob C."/>
            <person name="Taubert M."/>
            <person name="Howat A.M."/>
            <person name="Burns O.J."/>
            <person name="Dixon J.L."/>
            <person name="Chen Y."/>
            <person name="Murrell J.C."/>
        </authorList>
    </citation>
    <scope>NUCLEOTIDE SEQUENCE [LARGE SCALE GENOMIC DNA]</scope>
    <source>
        <strain evidence="15">L4</strain>
    </source>
</reference>
<dbReference type="Proteomes" id="UP000029999">
    <property type="component" value="Unassembled WGS sequence"/>
</dbReference>
<dbReference type="NCBIfam" id="NF004281">
    <property type="entry name" value="PRK05690.1"/>
    <property type="match status" value="1"/>
</dbReference>
<organism evidence="15 16">
    <name type="scientific">Methylophaga thiooxydans</name>
    <dbReference type="NCBI Taxonomy" id="392484"/>
    <lineage>
        <taxon>Bacteria</taxon>
        <taxon>Pseudomonadati</taxon>
        <taxon>Pseudomonadota</taxon>
        <taxon>Gammaproteobacteria</taxon>
        <taxon>Thiotrichales</taxon>
        <taxon>Piscirickettsiaceae</taxon>
        <taxon>Methylophaga</taxon>
    </lineage>
</organism>
<dbReference type="CDD" id="cd00757">
    <property type="entry name" value="ThiF_MoeB_HesA_family"/>
    <property type="match status" value="1"/>
</dbReference>
<evidence type="ECO:0000256" key="6">
    <source>
        <dbReference type="ARBA" id="ARBA00052218"/>
    </source>
</evidence>
<evidence type="ECO:0000256" key="5">
    <source>
        <dbReference type="ARBA" id="ARBA00022840"/>
    </source>
</evidence>
<evidence type="ECO:0000256" key="4">
    <source>
        <dbReference type="ARBA" id="ARBA00022741"/>
    </source>
</evidence>